<feature type="repeat" description="TPR" evidence="1">
    <location>
        <begin position="311"/>
        <end position="344"/>
    </location>
</feature>
<gene>
    <name evidence="2" type="ORF">J2S08_001263</name>
</gene>
<organism evidence="2 3">
    <name type="scientific">Bacillus chungangensis</name>
    <dbReference type="NCBI Taxonomy" id="587633"/>
    <lineage>
        <taxon>Bacteria</taxon>
        <taxon>Bacillati</taxon>
        <taxon>Bacillota</taxon>
        <taxon>Bacilli</taxon>
        <taxon>Bacillales</taxon>
        <taxon>Bacillaceae</taxon>
        <taxon>Bacillus</taxon>
    </lineage>
</organism>
<protein>
    <submittedName>
        <fullName evidence="2">Tetratricopeptide (TPR) repeat protein</fullName>
    </submittedName>
</protein>
<keyword evidence="3" id="KW-1185">Reference proteome</keyword>
<proteinExistence type="predicted"/>
<dbReference type="EMBL" id="JAUSTT010000006">
    <property type="protein sequence ID" value="MDQ0175429.1"/>
    <property type="molecule type" value="Genomic_DNA"/>
</dbReference>
<dbReference type="Gene3D" id="1.25.40.10">
    <property type="entry name" value="Tetratricopeptide repeat domain"/>
    <property type="match status" value="1"/>
</dbReference>
<dbReference type="RefSeq" id="WP_307227745.1">
    <property type="nucleotide sequence ID" value="NZ_JAUSTT010000006.1"/>
</dbReference>
<dbReference type="InterPro" id="IPR011990">
    <property type="entry name" value="TPR-like_helical_dom_sf"/>
</dbReference>
<dbReference type="SUPFAM" id="SSF48452">
    <property type="entry name" value="TPR-like"/>
    <property type="match status" value="1"/>
</dbReference>
<dbReference type="PROSITE" id="PS50005">
    <property type="entry name" value="TPR"/>
    <property type="match status" value="1"/>
</dbReference>
<evidence type="ECO:0000256" key="1">
    <source>
        <dbReference type="PROSITE-ProRule" id="PRU00339"/>
    </source>
</evidence>
<evidence type="ECO:0000313" key="2">
    <source>
        <dbReference type="EMBL" id="MDQ0175429.1"/>
    </source>
</evidence>
<reference evidence="2 3" key="1">
    <citation type="submission" date="2023-07" db="EMBL/GenBank/DDBJ databases">
        <title>Genomic Encyclopedia of Type Strains, Phase IV (KMG-IV): sequencing the most valuable type-strain genomes for metagenomic binning, comparative biology and taxonomic classification.</title>
        <authorList>
            <person name="Goeker M."/>
        </authorList>
    </citation>
    <scope>NUCLEOTIDE SEQUENCE [LARGE SCALE GENOMIC DNA]</scope>
    <source>
        <strain evidence="2 3">DSM 23837</strain>
    </source>
</reference>
<dbReference type="InterPro" id="IPR019734">
    <property type="entry name" value="TPR_rpt"/>
</dbReference>
<comment type="caution">
    <text evidence="2">The sequence shown here is derived from an EMBL/GenBank/DDBJ whole genome shotgun (WGS) entry which is preliminary data.</text>
</comment>
<accession>A0ABT9WQP3</accession>
<name>A0ABT9WQP3_9BACI</name>
<dbReference type="SMART" id="SM00028">
    <property type="entry name" value="TPR"/>
    <property type="match status" value="2"/>
</dbReference>
<evidence type="ECO:0000313" key="3">
    <source>
        <dbReference type="Proteomes" id="UP001223586"/>
    </source>
</evidence>
<dbReference type="Proteomes" id="UP001223586">
    <property type="component" value="Unassembled WGS sequence"/>
</dbReference>
<sequence length="417" mass="48747">MNTSNFSEYLFKPYFDLYQQEDVALNAYGPPLAYKRLINGLDTETDYLLVQRLMPTAFRYELGKFTNRTDGHFNPFQISKDKRSERWQILCEYIEKFPILNSLEKHSVSHILISLGYYEFTNILLKPYAQINVNPSIHEASLSYRYAFTRFMLFVKSKHYSPDDLIKIANNSPLGSMAKVSATLRLLVYYGRFKKDLNSTRFWKNESTKAINSLPLDTGSFTYNIIWSRYYRGTSFLPLLEKDLKNTIFEMKLSEEYAMAAKYNNNEEKILWKANIYPVVQSQQRLADIQNDINMSIERGHQMINLDPWYSNAHLDLGNSLFKAGNYNEALKEYQISSTLGPPTYLYATFLAGRCYEELGEMELATELYINTLRKDPQGISTKQILANINVKKASLFSKLYKENYSDYTNKEYQQIY</sequence>
<keyword evidence="1" id="KW-0802">TPR repeat</keyword>